<proteinExistence type="predicted"/>
<feature type="region of interest" description="Disordered" evidence="1">
    <location>
        <begin position="164"/>
        <end position="198"/>
    </location>
</feature>
<dbReference type="EMBL" id="JAAAJB010001136">
    <property type="protein sequence ID" value="KAG0248878.1"/>
    <property type="molecule type" value="Genomic_DNA"/>
</dbReference>
<dbReference type="AlphaFoldDB" id="A0A9P6PMB4"/>
<evidence type="ECO:0000313" key="2">
    <source>
        <dbReference type="EMBL" id="KAG0248878.1"/>
    </source>
</evidence>
<keyword evidence="3" id="KW-1185">Reference proteome</keyword>
<dbReference type="Proteomes" id="UP000807716">
    <property type="component" value="Unassembled WGS sequence"/>
</dbReference>
<name>A0A9P6PMB4_9FUNG</name>
<comment type="caution">
    <text evidence="2">The sequence shown here is derived from an EMBL/GenBank/DDBJ whole genome shotgun (WGS) entry which is preliminary data.</text>
</comment>
<protein>
    <submittedName>
        <fullName evidence="2">Uncharacterized protein</fullName>
    </submittedName>
</protein>
<organism evidence="2 3">
    <name type="scientific">Actinomortierella ambigua</name>
    <dbReference type="NCBI Taxonomy" id="1343610"/>
    <lineage>
        <taxon>Eukaryota</taxon>
        <taxon>Fungi</taxon>
        <taxon>Fungi incertae sedis</taxon>
        <taxon>Mucoromycota</taxon>
        <taxon>Mortierellomycotina</taxon>
        <taxon>Mortierellomycetes</taxon>
        <taxon>Mortierellales</taxon>
        <taxon>Mortierellaceae</taxon>
        <taxon>Actinomortierella</taxon>
    </lineage>
</organism>
<sequence>MKRLGAISKTTSTTTITTTTTTAAGSTPVSARKAARGRRDAMRAALANAFVGGGLERAMEEARLGSYHEFQDGVEVWSDLIQVWDEWVSSIRTDALSVVPFISPRTKISDKLRHAISGSQDPLVLEQGGHRTAMEEWLSDAFIKLVGLAKVCFRMHWRVGSLQPSVGNDGEESGSEEGGFEMGIFGERPSKLGGSKVH</sequence>
<accession>A0A9P6PMB4</accession>
<reference evidence="2" key="1">
    <citation type="journal article" date="2020" name="Fungal Divers.">
        <title>Resolving the Mortierellaceae phylogeny through synthesis of multi-gene phylogenetics and phylogenomics.</title>
        <authorList>
            <person name="Vandepol N."/>
            <person name="Liber J."/>
            <person name="Desiro A."/>
            <person name="Na H."/>
            <person name="Kennedy M."/>
            <person name="Barry K."/>
            <person name="Grigoriev I.V."/>
            <person name="Miller A.N."/>
            <person name="O'Donnell K."/>
            <person name="Stajich J.E."/>
            <person name="Bonito G."/>
        </authorList>
    </citation>
    <scope>NUCLEOTIDE SEQUENCE</scope>
    <source>
        <strain evidence="2">BC1065</strain>
    </source>
</reference>
<evidence type="ECO:0000256" key="1">
    <source>
        <dbReference type="SAM" id="MobiDB-lite"/>
    </source>
</evidence>
<feature type="compositionally biased region" description="Acidic residues" evidence="1">
    <location>
        <begin position="169"/>
        <end position="179"/>
    </location>
</feature>
<evidence type="ECO:0000313" key="3">
    <source>
        <dbReference type="Proteomes" id="UP000807716"/>
    </source>
</evidence>
<gene>
    <name evidence="2" type="ORF">DFQ27_000546</name>
</gene>